<dbReference type="GO" id="GO:0005576">
    <property type="term" value="C:extracellular region"/>
    <property type="evidence" value="ECO:0007669"/>
    <property type="project" value="InterPro"/>
</dbReference>
<feature type="chain" id="PRO_5024870892" description="Killer toxin Kp4 domain-containing protein" evidence="2">
    <location>
        <begin position="20"/>
        <end position="93"/>
    </location>
</feature>
<evidence type="ECO:0000313" key="4">
    <source>
        <dbReference type="EMBL" id="TQN66877.1"/>
    </source>
</evidence>
<sequence>MQFSLAAALILLAVASTAATKGINCEGSSNCNPSFNSGVWRTEAGDVKNLIDRIPVRQVVQKRPEDRSPASDGSGLSSRVILLKPRDGLFRAT</sequence>
<dbReference type="InterPro" id="IPR015131">
    <property type="entry name" value="Killer_tox_Kp4"/>
</dbReference>
<feature type="signal peptide" evidence="2">
    <location>
        <begin position="1"/>
        <end position="19"/>
    </location>
</feature>
<organism evidence="4 5">
    <name type="scientific">Colletotrichum shisoi</name>
    <dbReference type="NCBI Taxonomy" id="2078593"/>
    <lineage>
        <taxon>Eukaryota</taxon>
        <taxon>Fungi</taxon>
        <taxon>Dikarya</taxon>
        <taxon>Ascomycota</taxon>
        <taxon>Pezizomycotina</taxon>
        <taxon>Sordariomycetes</taxon>
        <taxon>Hypocreomycetidae</taxon>
        <taxon>Glomerellales</taxon>
        <taxon>Glomerellaceae</taxon>
        <taxon>Colletotrichum</taxon>
        <taxon>Colletotrichum destructivum species complex</taxon>
    </lineage>
</organism>
<evidence type="ECO:0000313" key="5">
    <source>
        <dbReference type="Proteomes" id="UP000326340"/>
    </source>
</evidence>
<gene>
    <name evidence="4" type="ORF">CSHISOI_08575</name>
</gene>
<accession>A0A5Q4BJQ7</accession>
<comment type="caution">
    <text evidence="4">The sequence shown here is derived from an EMBL/GenBank/DDBJ whole genome shotgun (WGS) entry which is preliminary data.</text>
</comment>
<dbReference type="AlphaFoldDB" id="A0A5Q4BJQ7"/>
<evidence type="ECO:0000256" key="1">
    <source>
        <dbReference type="SAM" id="MobiDB-lite"/>
    </source>
</evidence>
<feature type="region of interest" description="Disordered" evidence="1">
    <location>
        <begin position="58"/>
        <end position="79"/>
    </location>
</feature>
<keyword evidence="5" id="KW-1185">Reference proteome</keyword>
<reference evidence="4 5" key="1">
    <citation type="journal article" date="2019" name="Sci. Rep.">
        <title>Colletotrichum shisoi sp. nov., an anthracnose pathogen of Perilla frutescens in Japan: molecular phylogenetic, morphological and genomic evidence.</title>
        <authorList>
            <person name="Gan P."/>
            <person name="Tsushima A."/>
            <person name="Hiroyama R."/>
            <person name="Narusaka M."/>
            <person name="Takano Y."/>
            <person name="Narusaka Y."/>
            <person name="Kawaradani M."/>
            <person name="Damm U."/>
            <person name="Shirasu K."/>
        </authorList>
    </citation>
    <scope>NUCLEOTIDE SEQUENCE [LARGE SCALE GENOMIC DNA]</scope>
    <source>
        <strain evidence="4 5">PG-2018a</strain>
    </source>
</reference>
<protein>
    <recommendedName>
        <fullName evidence="3">Killer toxin Kp4 domain-containing protein</fullName>
    </recommendedName>
</protein>
<evidence type="ECO:0000259" key="3">
    <source>
        <dbReference type="Pfam" id="PF09044"/>
    </source>
</evidence>
<dbReference type="OrthoDB" id="4177994at2759"/>
<keyword evidence="2" id="KW-0732">Signal</keyword>
<name>A0A5Q4BJQ7_9PEZI</name>
<dbReference type="Proteomes" id="UP000326340">
    <property type="component" value="Unassembled WGS sequence"/>
</dbReference>
<proteinExistence type="predicted"/>
<evidence type="ECO:0000256" key="2">
    <source>
        <dbReference type="SAM" id="SignalP"/>
    </source>
</evidence>
<dbReference type="EMBL" id="PUHP01001064">
    <property type="protein sequence ID" value="TQN66877.1"/>
    <property type="molecule type" value="Genomic_DNA"/>
</dbReference>
<dbReference type="Pfam" id="PF09044">
    <property type="entry name" value="Kp4"/>
    <property type="match status" value="1"/>
</dbReference>
<feature type="domain" description="Killer toxin Kp4" evidence="3">
    <location>
        <begin position="10"/>
        <end position="56"/>
    </location>
</feature>